<reference evidence="2" key="1">
    <citation type="submission" date="2021-03" db="EMBL/GenBank/DDBJ databases">
        <title>Study of the foodborne Vibrio vulnificus isolates from China.</title>
        <authorList>
            <person name="Zheng Z."/>
            <person name="Ye L."/>
        </authorList>
    </citation>
    <scope>NUCLEOTIDE SEQUENCE</scope>
    <source>
        <strain evidence="2">Vv1582</strain>
    </source>
</reference>
<dbReference type="RefSeq" id="WP_241751467.1">
    <property type="nucleotide sequence ID" value="NZ_JAFKOQ010000043.1"/>
</dbReference>
<evidence type="ECO:0000313" key="2">
    <source>
        <dbReference type="EMBL" id="MBN8124545.1"/>
    </source>
</evidence>
<evidence type="ECO:0000259" key="1">
    <source>
        <dbReference type="Pfam" id="PF18628"/>
    </source>
</evidence>
<dbReference type="InterPro" id="IPR041377">
    <property type="entry name" value="P2_N"/>
</dbReference>
<dbReference type="AlphaFoldDB" id="A0AAW4HHJ7"/>
<accession>A0AAW4HHJ7</accession>
<feature type="non-terminal residue" evidence="2">
    <location>
        <position position="157"/>
    </location>
</feature>
<dbReference type="Pfam" id="PF18628">
    <property type="entry name" value="P2_N"/>
    <property type="match status" value="1"/>
</dbReference>
<dbReference type="EMBL" id="JAFKOQ010000043">
    <property type="protein sequence ID" value="MBN8124545.1"/>
    <property type="molecule type" value="Genomic_DNA"/>
</dbReference>
<dbReference type="Gene3D" id="2.60.120.730">
    <property type="match status" value="1"/>
</dbReference>
<evidence type="ECO:0000313" key="3">
    <source>
        <dbReference type="Proteomes" id="UP000664056"/>
    </source>
</evidence>
<comment type="caution">
    <text evidence="2">The sequence shown here is derived from an EMBL/GenBank/DDBJ whole genome shotgun (WGS) entry which is preliminary data.</text>
</comment>
<organism evidence="2 3">
    <name type="scientific">Vibrio vulnificus</name>
    <dbReference type="NCBI Taxonomy" id="672"/>
    <lineage>
        <taxon>Bacteria</taxon>
        <taxon>Pseudomonadati</taxon>
        <taxon>Pseudomonadota</taxon>
        <taxon>Gammaproteobacteria</taxon>
        <taxon>Vibrionales</taxon>
        <taxon>Vibrionaceae</taxon>
        <taxon>Vibrio</taxon>
    </lineage>
</organism>
<dbReference type="Proteomes" id="UP000664056">
    <property type="component" value="Unassembled WGS sequence"/>
</dbReference>
<sequence>MSMSYKYRGVRPITVTSFDGVRYQGKASLSLPCGDTYDYLFLRSNLPAARLSFKARLNGKVFYEAPMTVFDMLDAYKELNQQQNTAQNGYVYVIPFADLSMRLKDGQNLTGLVTQVGESFDIEVTIAAKASGDPETPQLSAHPLLGLPRAQRIFLPR</sequence>
<gene>
    <name evidence="2" type="ORF">J0J18_22795</name>
</gene>
<name>A0AAW4HHJ7_VIBVL</name>
<dbReference type="InterPro" id="IPR053751">
    <property type="entry name" value="Viral_Major_Capsid_sf"/>
</dbReference>
<feature type="domain" description="Viral coat protein P2 N-terminal" evidence="1">
    <location>
        <begin position="13"/>
        <end position="133"/>
    </location>
</feature>
<protein>
    <recommendedName>
        <fullName evidence="1">Viral coat protein P2 N-terminal domain-containing protein</fullName>
    </recommendedName>
</protein>
<proteinExistence type="predicted"/>